<organism evidence="11 12">
    <name type="scientific">Aliiroseovarius crassostreae</name>
    <dbReference type="NCBI Taxonomy" id="154981"/>
    <lineage>
        <taxon>Bacteria</taxon>
        <taxon>Pseudomonadati</taxon>
        <taxon>Pseudomonadota</taxon>
        <taxon>Alphaproteobacteria</taxon>
        <taxon>Rhodobacterales</taxon>
        <taxon>Paracoccaceae</taxon>
        <taxon>Aliiroseovarius</taxon>
    </lineage>
</organism>
<dbReference type="HAMAP" id="MF_00135">
    <property type="entry name" value="PRAI"/>
    <property type="match status" value="1"/>
</dbReference>
<name>A0A9Q9H895_9RHOB</name>
<dbReference type="EMBL" id="CP080776">
    <property type="protein sequence ID" value="UWP94723.1"/>
    <property type="molecule type" value="Genomic_DNA"/>
</dbReference>
<comment type="catalytic activity">
    <reaction evidence="1 9">
        <text>N-(5-phospho-beta-D-ribosyl)anthranilate = 1-(2-carboxyphenylamino)-1-deoxy-D-ribulose 5-phosphate</text>
        <dbReference type="Rhea" id="RHEA:21540"/>
        <dbReference type="ChEBI" id="CHEBI:18277"/>
        <dbReference type="ChEBI" id="CHEBI:58613"/>
        <dbReference type="EC" id="5.3.1.24"/>
    </reaction>
</comment>
<evidence type="ECO:0000313" key="12">
    <source>
        <dbReference type="Proteomes" id="UP001057991"/>
    </source>
</evidence>
<evidence type="ECO:0000256" key="8">
    <source>
        <dbReference type="ARBA" id="ARBA00023235"/>
    </source>
</evidence>
<evidence type="ECO:0000256" key="2">
    <source>
        <dbReference type="ARBA" id="ARBA00004664"/>
    </source>
</evidence>
<dbReference type="RefSeq" id="WP_259805708.1">
    <property type="nucleotide sequence ID" value="NZ_CP080776.1"/>
</dbReference>
<dbReference type="InterPro" id="IPR011060">
    <property type="entry name" value="RibuloseP-bd_barrel"/>
</dbReference>
<protein>
    <recommendedName>
        <fullName evidence="4 9">N-(5'-phosphoribosyl)anthranilate isomerase</fullName>
        <shortName evidence="9">PRAI</shortName>
        <ecNumber evidence="3 9">5.3.1.24</ecNumber>
    </recommendedName>
</protein>
<evidence type="ECO:0000256" key="3">
    <source>
        <dbReference type="ARBA" id="ARBA00012572"/>
    </source>
</evidence>
<dbReference type="InterPro" id="IPR044643">
    <property type="entry name" value="TrpF_fam"/>
</dbReference>
<dbReference type="NCBIfam" id="NF002295">
    <property type="entry name" value="PRK01222.1-1"/>
    <property type="match status" value="1"/>
</dbReference>
<dbReference type="CDD" id="cd00405">
    <property type="entry name" value="PRAI"/>
    <property type="match status" value="1"/>
</dbReference>
<dbReference type="InterPro" id="IPR001240">
    <property type="entry name" value="PRAI_dom"/>
</dbReference>
<reference evidence="11" key="1">
    <citation type="submission" date="2021-08" db="EMBL/GenBank/DDBJ databases">
        <authorList>
            <person name="Nwanade C."/>
            <person name="Wang M."/>
            <person name="Masoudi A."/>
            <person name="Yu Z."/>
            <person name="Liu J."/>
        </authorList>
    </citation>
    <scope>NUCLEOTIDE SEQUENCE</scope>
    <source>
        <strain evidence="11">S056</strain>
    </source>
</reference>
<dbReference type="Proteomes" id="UP001057991">
    <property type="component" value="Chromosome"/>
</dbReference>
<evidence type="ECO:0000256" key="1">
    <source>
        <dbReference type="ARBA" id="ARBA00001164"/>
    </source>
</evidence>
<dbReference type="PANTHER" id="PTHR42894:SF1">
    <property type="entry name" value="N-(5'-PHOSPHORIBOSYL)ANTHRANILATE ISOMERASE"/>
    <property type="match status" value="1"/>
</dbReference>
<keyword evidence="7 9" id="KW-0057">Aromatic amino acid biosynthesis</keyword>
<evidence type="ECO:0000256" key="7">
    <source>
        <dbReference type="ARBA" id="ARBA00023141"/>
    </source>
</evidence>
<evidence type="ECO:0000256" key="9">
    <source>
        <dbReference type="HAMAP-Rule" id="MF_00135"/>
    </source>
</evidence>
<dbReference type="PANTHER" id="PTHR42894">
    <property type="entry name" value="N-(5'-PHOSPHORIBOSYL)ANTHRANILATE ISOMERASE"/>
    <property type="match status" value="1"/>
</dbReference>
<comment type="similarity">
    <text evidence="9">Belongs to the TrpF family.</text>
</comment>
<dbReference type="Gene3D" id="3.20.20.70">
    <property type="entry name" value="Aldolase class I"/>
    <property type="match status" value="1"/>
</dbReference>
<dbReference type="AlphaFoldDB" id="A0A9Q9H895"/>
<dbReference type="SUPFAM" id="SSF51366">
    <property type="entry name" value="Ribulose-phoshate binding barrel"/>
    <property type="match status" value="1"/>
</dbReference>
<feature type="domain" description="N-(5'phosphoribosyl) anthranilate isomerase (PRAI)" evidence="10">
    <location>
        <begin position="15"/>
        <end position="218"/>
    </location>
</feature>
<evidence type="ECO:0000256" key="6">
    <source>
        <dbReference type="ARBA" id="ARBA00022822"/>
    </source>
</evidence>
<dbReference type="GO" id="GO:0000162">
    <property type="term" value="P:L-tryptophan biosynthetic process"/>
    <property type="evidence" value="ECO:0007669"/>
    <property type="project" value="UniProtKB-UniRule"/>
</dbReference>
<keyword evidence="5 9" id="KW-0028">Amino-acid biosynthesis</keyword>
<sequence length="225" mass="23784">MSTFVLPGGKLDAAVKICGLKTPETVQAACAAGARYIGFNFFRKSPRSVSIDQAASLMLDMPIGVAKVALVVDMTDDEIAQIVDGTTTEILQLHGAETPERVAEVKARFGLPVMKAIGIAGPEDVGEIDRYAPVADQLLIDAKAPKGADLPGGNGISFDWRLVQRKYWPCPWMLAGGLNPDNVAEAMRLTGAKQVDVASGVESAPGVKDPDLMRAFVRNATGSFA</sequence>
<keyword evidence="6 9" id="KW-0822">Tryptophan biosynthesis</keyword>
<gene>
    <name evidence="9" type="primary">trpF</name>
    <name evidence="11" type="ORF">K3X48_10920</name>
</gene>
<proteinExistence type="inferred from homology"/>
<evidence type="ECO:0000259" key="10">
    <source>
        <dbReference type="Pfam" id="PF00697"/>
    </source>
</evidence>
<dbReference type="Pfam" id="PF00697">
    <property type="entry name" value="PRAI"/>
    <property type="match status" value="1"/>
</dbReference>
<accession>A0A9Q9H895</accession>
<keyword evidence="8 9" id="KW-0413">Isomerase</keyword>
<dbReference type="GO" id="GO:0004640">
    <property type="term" value="F:phosphoribosylanthranilate isomerase activity"/>
    <property type="evidence" value="ECO:0007669"/>
    <property type="project" value="UniProtKB-UniRule"/>
</dbReference>
<evidence type="ECO:0000256" key="4">
    <source>
        <dbReference type="ARBA" id="ARBA00022272"/>
    </source>
</evidence>
<evidence type="ECO:0000313" key="11">
    <source>
        <dbReference type="EMBL" id="UWP94723.1"/>
    </source>
</evidence>
<evidence type="ECO:0000256" key="5">
    <source>
        <dbReference type="ARBA" id="ARBA00022605"/>
    </source>
</evidence>
<dbReference type="EC" id="5.3.1.24" evidence="3 9"/>
<comment type="pathway">
    <text evidence="2 9">Amino-acid biosynthesis; L-tryptophan biosynthesis; L-tryptophan from chorismate: step 3/5.</text>
</comment>
<dbReference type="InterPro" id="IPR013785">
    <property type="entry name" value="Aldolase_TIM"/>
</dbReference>